<dbReference type="AlphaFoldDB" id="A0A2W5DC21"/>
<name>A0A2W5DC21_9CORY</name>
<evidence type="ECO:0000313" key="2">
    <source>
        <dbReference type="Proteomes" id="UP000249451"/>
    </source>
</evidence>
<comment type="caution">
    <text evidence="1">The sequence shown here is derived from an EMBL/GenBank/DDBJ whole genome shotgun (WGS) entry which is preliminary data.</text>
</comment>
<reference evidence="1 2" key="1">
    <citation type="submission" date="2017-11" db="EMBL/GenBank/DDBJ databases">
        <title>Infants hospitalized years apart are colonized by the same room-sourced microbial strains.</title>
        <authorList>
            <person name="Brooks B."/>
            <person name="Olm M.R."/>
            <person name="Firek B.A."/>
            <person name="Baker R."/>
            <person name="Thomas B.C."/>
            <person name="Morowitz M.J."/>
            <person name="Banfield J.F."/>
        </authorList>
    </citation>
    <scope>NUCLEOTIDE SEQUENCE [LARGE SCALE GENOMIC DNA]</scope>
    <source>
        <strain evidence="1">S2_012_000_R3_87</strain>
    </source>
</reference>
<dbReference type="EMBL" id="QFNY01000007">
    <property type="protein sequence ID" value="PZP03609.1"/>
    <property type="molecule type" value="Genomic_DNA"/>
</dbReference>
<dbReference type="Proteomes" id="UP000249451">
    <property type="component" value="Unassembled WGS sequence"/>
</dbReference>
<protein>
    <submittedName>
        <fullName evidence="1">Uncharacterized protein</fullName>
    </submittedName>
</protein>
<organism evidence="1 2">
    <name type="scientific">Corynebacterium urealyticum</name>
    <dbReference type="NCBI Taxonomy" id="43771"/>
    <lineage>
        <taxon>Bacteria</taxon>
        <taxon>Bacillati</taxon>
        <taxon>Actinomycetota</taxon>
        <taxon>Actinomycetes</taxon>
        <taxon>Mycobacteriales</taxon>
        <taxon>Corynebacteriaceae</taxon>
        <taxon>Corynebacterium</taxon>
    </lineage>
</organism>
<sequence length="169" mass="18518">MVTILLLAASLGTLGWAGYVFGIPTYDAARTNARHNSERTSKDTSHNAILAAQIRALRTDFLTEAGGVENSMLTQQAQQRARNHDWLADSLTEHGDGYRSRRTFLHTGLGTADKALVTVEEYTLERAETAVRDGMTWITPRQARGGVIGVYATWFDDKIYCVSIIAAAG</sequence>
<accession>A0A2W5DC21</accession>
<proteinExistence type="predicted"/>
<evidence type="ECO:0000313" key="1">
    <source>
        <dbReference type="EMBL" id="PZP03609.1"/>
    </source>
</evidence>
<gene>
    <name evidence="1" type="ORF">DI609_00655</name>
</gene>